<keyword evidence="2" id="KW-1185">Reference proteome</keyword>
<reference evidence="1 2" key="1">
    <citation type="submission" date="2012-01" db="EMBL/GenBank/DDBJ databases">
        <title>Improved High-Quality Draft sequence of Metallosphaera yellowstonensis MK1.</title>
        <authorList>
            <consortium name="US DOE Joint Genome Institute"/>
            <person name="Lucas S."/>
            <person name="Han J."/>
            <person name="Cheng J.-F."/>
            <person name="Goodwin L."/>
            <person name="Pitluck S."/>
            <person name="Peters L."/>
            <person name="Teshima H."/>
            <person name="Detter J.C."/>
            <person name="Han C."/>
            <person name="Tapia R."/>
            <person name="Land M."/>
            <person name="Hauser L."/>
            <person name="Kyrpides N."/>
            <person name="Kozubal M."/>
            <person name="Macur R.E."/>
            <person name="Jay Z."/>
            <person name="Inskeep W."/>
            <person name="Woyke T."/>
        </authorList>
    </citation>
    <scope>NUCLEOTIDE SEQUENCE [LARGE SCALE GENOMIC DNA]</scope>
    <source>
        <strain evidence="1 2">MK1</strain>
    </source>
</reference>
<organism evidence="1 2">
    <name type="scientific">Metallosphaera yellowstonensis MK1</name>
    <dbReference type="NCBI Taxonomy" id="671065"/>
    <lineage>
        <taxon>Archaea</taxon>
        <taxon>Thermoproteota</taxon>
        <taxon>Thermoprotei</taxon>
        <taxon>Sulfolobales</taxon>
        <taxon>Sulfolobaceae</taxon>
        <taxon>Metallosphaera</taxon>
    </lineage>
</organism>
<dbReference type="HOGENOM" id="CLU_2613722_0_0_2"/>
<dbReference type="STRING" id="671065.MetMK1DRAFT_00032990"/>
<evidence type="ECO:0000313" key="1">
    <source>
        <dbReference type="EMBL" id="EHP68852.1"/>
    </source>
</evidence>
<accession>H2C9M6</accession>
<evidence type="ECO:0000313" key="2">
    <source>
        <dbReference type="Proteomes" id="UP000003980"/>
    </source>
</evidence>
<name>H2C9M6_9CREN</name>
<dbReference type="Proteomes" id="UP000003980">
    <property type="component" value="Unassembled WGS sequence"/>
</dbReference>
<sequence>MKIKPNKFVCNVLAFERDVKRFKEGAKPHLWEVGRGTLCKGLGFESHLLEMSSSGLRARIDLSSDAGGLVLPQTDGHH</sequence>
<dbReference type="AlphaFoldDB" id="H2C9M6"/>
<dbReference type="EMBL" id="JH597770">
    <property type="protein sequence ID" value="EHP68852.1"/>
    <property type="molecule type" value="Genomic_DNA"/>
</dbReference>
<protein>
    <submittedName>
        <fullName evidence="1">Uncharacterized protein</fullName>
    </submittedName>
</protein>
<proteinExistence type="predicted"/>
<gene>
    <name evidence="1" type="ORF">MetMK1DRAFT_00032990</name>
</gene>